<feature type="domain" description="Sulfatase N-terminal" evidence="9">
    <location>
        <begin position="234"/>
        <end position="499"/>
    </location>
</feature>
<dbReference type="GO" id="GO:0005886">
    <property type="term" value="C:plasma membrane"/>
    <property type="evidence" value="ECO:0007669"/>
    <property type="project" value="UniProtKB-SubCell"/>
</dbReference>
<reference evidence="10 11" key="1">
    <citation type="submission" date="2020-08" db="EMBL/GenBank/DDBJ databases">
        <title>Genomic Encyclopedia of Type Strains, Phase IV (KMG-IV): sequencing the most valuable type-strain genomes for metagenomic binning, comparative biology and taxonomic classification.</title>
        <authorList>
            <person name="Goeker M."/>
        </authorList>
    </citation>
    <scope>NUCLEOTIDE SEQUENCE [LARGE SCALE GENOMIC DNA]</scope>
    <source>
        <strain evidence="10 11">DSM 22975</strain>
    </source>
</reference>
<proteinExistence type="inferred from homology"/>
<dbReference type="SUPFAM" id="SSF53649">
    <property type="entry name" value="Alkaline phosphatase-like"/>
    <property type="match status" value="1"/>
</dbReference>
<dbReference type="EMBL" id="JACHGR010000004">
    <property type="protein sequence ID" value="MBB6055511.1"/>
    <property type="molecule type" value="Genomic_DNA"/>
</dbReference>
<dbReference type="Proteomes" id="UP000585721">
    <property type="component" value="Unassembled WGS sequence"/>
</dbReference>
<dbReference type="PANTHER" id="PTHR30443">
    <property type="entry name" value="INNER MEMBRANE PROTEIN"/>
    <property type="match status" value="1"/>
</dbReference>
<keyword evidence="5 8" id="KW-1133">Transmembrane helix</keyword>
<comment type="caution">
    <text evidence="10">The sequence shown here is derived from an EMBL/GenBank/DDBJ whole genome shotgun (WGS) entry which is preliminary data.</text>
</comment>
<dbReference type="GO" id="GO:0016776">
    <property type="term" value="F:phosphotransferase activity, phosphate group as acceptor"/>
    <property type="evidence" value="ECO:0007669"/>
    <property type="project" value="TreeGrafter"/>
</dbReference>
<feature type="transmembrane region" description="Helical" evidence="8">
    <location>
        <begin position="76"/>
        <end position="94"/>
    </location>
</feature>
<dbReference type="PANTHER" id="PTHR30443:SF4">
    <property type="entry name" value="PHOSPHOETHANOLAMINE TRANSFERASE OPGE-RELATED"/>
    <property type="match status" value="1"/>
</dbReference>
<dbReference type="RefSeq" id="WP_246358788.1">
    <property type="nucleotide sequence ID" value="NZ_JACHGR010000004.1"/>
</dbReference>
<comment type="subcellular location">
    <subcellularLocation>
        <location evidence="1">Cell membrane</location>
        <topology evidence="1">Multi-pass membrane protein</topology>
    </subcellularLocation>
</comment>
<evidence type="ECO:0000256" key="4">
    <source>
        <dbReference type="ARBA" id="ARBA00022692"/>
    </source>
</evidence>
<evidence type="ECO:0000256" key="3">
    <source>
        <dbReference type="ARBA" id="ARBA00022679"/>
    </source>
</evidence>
<dbReference type="Pfam" id="PF00884">
    <property type="entry name" value="Sulfatase"/>
    <property type="match status" value="1"/>
</dbReference>
<keyword evidence="3 10" id="KW-0808">Transferase</keyword>
<evidence type="ECO:0000313" key="11">
    <source>
        <dbReference type="Proteomes" id="UP000585721"/>
    </source>
</evidence>
<organism evidence="10 11">
    <name type="scientific">Tolumonas osonensis</name>
    <dbReference type="NCBI Taxonomy" id="675874"/>
    <lineage>
        <taxon>Bacteria</taxon>
        <taxon>Pseudomonadati</taxon>
        <taxon>Pseudomonadota</taxon>
        <taxon>Gammaproteobacteria</taxon>
        <taxon>Aeromonadales</taxon>
        <taxon>Aeromonadaceae</taxon>
        <taxon>Tolumonas</taxon>
    </lineage>
</organism>
<keyword evidence="11" id="KW-1185">Reference proteome</keyword>
<dbReference type="InterPro" id="IPR000917">
    <property type="entry name" value="Sulfatase_N"/>
</dbReference>
<dbReference type="Gene3D" id="3.40.720.10">
    <property type="entry name" value="Alkaline Phosphatase, subunit A"/>
    <property type="match status" value="1"/>
</dbReference>
<keyword evidence="6 8" id="KW-0472">Membrane</keyword>
<evidence type="ECO:0000256" key="5">
    <source>
        <dbReference type="ARBA" id="ARBA00022989"/>
    </source>
</evidence>
<gene>
    <name evidence="10" type="ORF">HNR75_001417</name>
</gene>
<evidence type="ECO:0000256" key="2">
    <source>
        <dbReference type="ARBA" id="ARBA00022475"/>
    </source>
</evidence>
<comment type="similarity">
    <text evidence="7">Belongs to the phosphoethanolamine transferase family.</text>
</comment>
<dbReference type="GO" id="GO:0009244">
    <property type="term" value="P:lipopolysaccharide core region biosynthetic process"/>
    <property type="evidence" value="ECO:0007669"/>
    <property type="project" value="TreeGrafter"/>
</dbReference>
<feature type="transmembrane region" description="Helical" evidence="8">
    <location>
        <begin position="126"/>
        <end position="144"/>
    </location>
</feature>
<keyword evidence="4 8" id="KW-0812">Transmembrane</keyword>
<feature type="transmembrane region" description="Helical" evidence="8">
    <location>
        <begin position="156"/>
        <end position="178"/>
    </location>
</feature>
<name>A0A841GJY0_9GAMM</name>
<keyword evidence="2" id="KW-1003">Cell membrane</keyword>
<accession>A0A841GJY0</accession>
<dbReference type="InterPro" id="IPR017850">
    <property type="entry name" value="Alkaline_phosphatase_core_sf"/>
</dbReference>
<dbReference type="AlphaFoldDB" id="A0A841GJY0"/>
<evidence type="ECO:0000256" key="7">
    <source>
        <dbReference type="ARBA" id="ARBA00038481"/>
    </source>
</evidence>
<sequence>MYIFTPHPENQMNFINLTIRQAVTYSRIQEFLNWNTGILFLLAFLINISLGYELRVLDAVGFFCFLCLLERLSWRAFKCILITSSLVAACYFPFGRTYGAPNFNSILSLYSSNPGEAGEILRVFPLWYYLISLGIVGFSLLKVLKCPGRVFPRWSGHHSSLLTVFLAIALVAPLNVFYTEGSFSLLNASYPVFRFVKDITLINMTVNNEHQRMQDLATLQDNWHIVAVKPAHQVYVVVIGESARRDALGAFGGQWDNTPFVSHANGVLFQNYLSAASSTQQSLGLSLTLVGKDEQPQYQNNIVTLAKRAGFHTYWFSNQGQLGHYDTAIASIAKRADNVHFLKSGNFFSQNTQDMDLLKFTNDALNENSDAPKLIVYHLIGSHPKACERTHHQYSTFVDNEEVSCYLYSITQTDNFLASLHQQLQSSGKNFSMMYFADHGLSFKERGSQSEYLSHNDQFQQNYQVPMFITSSGDTRQRVIKAVRSANDFMSFFAEWSGIRSREVVPKYHFISEQPAPSSYVTNFTPKRVDHDKLPQDPFVIRSNAPSRTVLR</sequence>
<dbReference type="InterPro" id="IPR040423">
    <property type="entry name" value="PEA_transferase"/>
</dbReference>
<evidence type="ECO:0000313" key="10">
    <source>
        <dbReference type="EMBL" id="MBB6055511.1"/>
    </source>
</evidence>
<feature type="transmembrane region" description="Helical" evidence="8">
    <location>
        <begin position="38"/>
        <end position="69"/>
    </location>
</feature>
<evidence type="ECO:0000256" key="6">
    <source>
        <dbReference type="ARBA" id="ARBA00023136"/>
    </source>
</evidence>
<evidence type="ECO:0000259" key="9">
    <source>
        <dbReference type="Pfam" id="PF00884"/>
    </source>
</evidence>
<evidence type="ECO:0000256" key="1">
    <source>
        <dbReference type="ARBA" id="ARBA00004651"/>
    </source>
</evidence>
<evidence type="ECO:0000256" key="8">
    <source>
        <dbReference type="SAM" id="Phobius"/>
    </source>
</evidence>
<protein>
    <submittedName>
        <fullName evidence="10">Glucan phosphoethanolaminetransferase (Alkaline phosphatase superfamily)</fullName>
    </submittedName>
</protein>
<dbReference type="InterPro" id="IPR058130">
    <property type="entry name" value="PEA_transf_C"/>
</dbReference>
<dbReference type="CDD" id="cd16017">
    <property type="entry name" value="LptA"/>
    <property type="match status" value="1"/>
</dbReference>